<name>A0A316U2B8_9BASI</name>
<dbReference type="RefSeq" id="XP_025346510.1">
    <property type="nucleotide sequence ID" value="XM_025492888.1"/>
</dbReference>
<dbReference type="InterPro" id="IPR004942">
    <property type="entry name" value="Roadblock/LAMTOR2_dom"/>
</dbReference>
<organism evidence="4 5">
    <name type="scientific">Pseudomicrostroma glucosiphilum</name>
    <dbReference type="NCBI Taxonomy" id="1684307"/>
    <lineage>
        <taxon>Eukaryota</taxon>
        <taxon>Fungi</taxon>
        <taxon>Dikarya</taxon>
        <taxon>Basidiomycota</taxon>
        <taxon>Ustilaginomycotina</taxon>
        <taxon>Exobasidiomycetes</taxon>
        <taxon>Microstromatales</taxon>
        <taxon>Microstromatales incertae sedis</taxon>
        <taxon>Pseudomicrostroma</taxon>
    </lineage>
</organism>
<evidence type="ECO:0000313" key="5">
    <source>
        <dbReference type="Proteomes" id="UP000245942"/>
    </source>
</evidence>
<dbReference type="OrthoDB" id="9985637at2759"/>
<feature type="region of interest" description="Disordered" evidence="2">
    <location>
        <begin position="1"/>
        <end position="80"/>
    </location>
</feature>
<feature type="compositionally biased region" description="Polar residues" evidence="2">
    <location>
        <begin position="39"/>
        <end position="53"/>
    </location>
</feature>
<dbReference type="AlphaFoldDB" id="A0A316U2B8"/>
<feature type="compositionally biased region" description="Pro residues" evidence="2">
    <location>
        <begin position="24"/>
        <end position="34"/>
    </location>
</feature>
<dbReference type="Pfam" id="PF03259">
    <property type="entry name" value="Robl_LC7"/>
    <property type="match status" value="1"/>
</dbReference>
<reference evidence="4 5" key="1">
    <citation type="journal article" date="2018" name="Mol. Biol. Evol.">
        <title>Broad Genomic Sampling Reveals a Smut Pathogenic Ancestry of the Fungal Clade Ustilaginomycotina.</title>
        <authorList>
            <person name="Kijpornyongpan T."/>
            <person name="Mondo S.J."/>
            <person name="Barry K."/>
            <person name="Sandor L."/>
            <person name="Lee J."/>
            <person name="Lipzen A."/>
            <person name="Pangilinan J."/>
            <person name="LaButti K."/>
            <person name="Hainaut M."/>
            <person name="Henrissat B."/>
            <person name="Grigoriev I.V."/>
            <person name="Spatafora J.W."/>
            <person name="Aime M.C."/>
        </authorList>
    </citation>
    <scope>NUCLEOTIDE SEQUENCE [LARGE SCALE GENOMIC DNA]</scope>
    <source>
        <strain evidence="4 5">MCA 4718</strain>
    </source>
</reference>
<accession>A0A316U2B8</accession>
<dbReference type="FunFam" id="3.30.450.30:FF:000022">
    <property type="entry name" value="Related to Dynein light chain 2B, cytoplasmic"/>
    <property type="match status" value="1"/>
</dbReference>
<evidence type="ECO:0000259" key="3">
    <source>
        <dbReference type="SMART" id="SM00960"/>
    </source>
</evidence>
<evidence type="ECO:0000313" key="4">
    <source>
        <dbReference type="EMBL" id="PWN19350.1"/>
    </source>
</evidence>
<evidence type="ECO:0000256" key="1">
    <source>
        <dbReference type="ARBA" id="ARBA00007191"/>
    </source>
</evidence>
<proteinExistence type="inferred from homology"/>
<comment type="similarity">
    <text evidence="1">Belongs to the GAMAD family.</text>
</comment>
<dbReference type="STRING" id="1684307.A0A316U2B8"/>
<gene>
    <name evidence="4" type="ORF">BCV69DRAFT_283985</name>
</gene>
<dbReference type="GeneID" id="37014622"/>
<dbReference type="PANTHER" id="PTHR10779">
    <property type="entry name" value="DYNEIN LIGHT CHAIN ROADBLOCK"/>
    <property type="match status" value="1"/>
</dbReference>
<feature type="domain" description="Roadblock/LAMTOR2" evidence="3">
    <location>
        <begin position="81"/>
        <end position="182"/>
    </location>
</feature>
<feature type="compositionally biased region" description="Low complexity" evidence="2">
    <location>
        <begin position="54"/>
        <end position="72"/>
    </location>
</feature>
<protein>
    <recommendedName>
        <fullName evidence="3">Roadblock/LAMTOR2 domain-containing protein</fullName>
    </recommendedName>
</protein>
<keyword evidence="5" id="KW-1185">Reference proteome</keyword>
<evidence type="ECO:0000256" key="2">
    <source>
        <dbReference type="SAM" id="MobiDB-lite"/>
    </source>
</evidence>
<dbReference type="Gene3D" id="3.30.450.30">
    <property type="entry name" value="Dynein light chain 2a, cytoplasmic"/>
    <property type="match status" value="1"/>
</dbReference>
<dbReference type="Proteomes" id="UP000245942">
    <property type="component" value="Unassembled WGS sequence"/>
</dbReference>
<dbReference type="SMART" id="SM00960">
    <property type="entry name" value="Robl_LC7"/>
    <property type="match status" value="1"/>
</dbReference>
<dbReference type="EMBL" id="KZ819331">
    <property type="protein sequence ID" value="PWN19350.1"/>
    <property type="molecule type" value="Genomic_DNA"/>
</dbReference>
<dbReference type="SUPFAM" id="SSF103196">
    <property type="entry name" value="Roadblock/LC7 domain"/>
    <property type="match status" value="1"/>
</dbReference>
<sequence>MTTTKHAHMDESAILDKPNDLSTSPPPRGSPMPPAASLGSVSAGPSSDAPSVHSNATTAASMASPSSSSAPNQVTAPPPEVEATLSKLTAHKNVTGCLVLTRPDALIIRAGGRDFEPSGPGAHDRSERLRRVVRMVKSAVEGLGASVGEVDEGDELSFLRIRTKQYEMMISPSEKYLLVVLQDPSITP</sequence>